<evidence type="ECO:0000256" key="1">
    <source>
        <dbReference type="ARBA" id="ARBA00006484"/>
    </source>
</evidence>
<proteinExistence type="inferred from homology"/>
<dbReference type="OrthoDB" id="786652at2759"/>
<evidence type="ECO:0000313" key="3">
    <source>
        <dbReference type="EMBL" id="CAD6216545.1"/>
    </source>
</evidence>
<dbReference type="AlphaFoldDB" id="A0A811N505"/>
<dbReference type="Proteomes" id="UP000604825">
    <property type="component" value="Unassembled WGS sequence"/>
</dbReference>
<dbReference type="PANTHER" id="PTHR42820">
    <property type="entry name" value="SHORT-CHAIN DEHYDROGENASE REDUCTASE"/>
    <property type="match status" value="1"/>
</dbReference>
<dbReference type="InterPro" id="IPR002347">
    <property type="entry name" value="SDR_fam"/>
</dbReference>
<dbReference type="Pfam" id="PF13561">
    <property type="entry name" value="adh_short_C2"/>
    <property type="match status" value="1"/>
</dbReference>
<accession>A0A811N505</accession>
<gene>
    <name evidence="3" type="ORF">NCGR_LOCUS10729</name>
</gene>
<feature type="compositionally biased region" description="Low complexity" evidence="2">
    <location>
        <begin position="18"/>
        <end position="32"/>
    </location>
</feature>
<dbReference type="InterPro" id="IPR036291">
    <property type="entry name" value="NAD(P)-bd_dom_sf"/>
</dbReference>
<sequence>MLLHAWRGKLQDKDQEDGGAAAGSESEAAAAADEQEEVVRGLATLKLQGTTMRASDIAEAALFLASDDSRYVSGHNLVVDGGVATARNLTGLQCVMYVVHFHSSCWIGWSEIRSVPKNGKRQYV</sequence>
<evidence type="ECO:0000256" key="2">
    <source>
        <dbReference type="SAM" id="MobiDB-lite"/>
    </source>
</evidence>
<evidence type="ECO:0000313" key="4">
    <source>
        <dbReference type="Proteomes" id="UP000604825"/>
    </source>
</evidence>
<keyword evidence="4" id="KW-1185">Reference proteome</keyword>
<dbReference type="SUPFAM" id="SSF51735">
    <property type="entry name" value="NAD(P)-binding Rossmann-fold domains"/>
    <property type="match status" value="1"/>
</dbReference>
<comment type="caution">
    <text evidence="3">The sequence shown here is derived from an EMBL/GenBank/DDBJ whole genome shotgun (WGS) entry which is preliminary data.</text>
</comment>
<feature type="region of interest" description="Disordered" evidence="2">
    <location>
        <begin position="12"/>
        <end position="35"/>
    </location>
</feature>
<dbReference type="PANTHER" id="PTHR42820:SF1">
    <property type="entry name" value="SHORT-CHAIN DEHYDROGENASE_REDUCTASE FAMILY PROTEIN"/>
    <property type="match status" value="1"/>
</dbReference>
<organism evidence="3 4">
    <name type="scientific">Miscanthus lutarioriparius</name>
    <dbReference type="NCBI Taxonomy" id="422564"/>
    <lineage>
        <taxon>Eukaryota</taxon>
        <taxon>Viridiplantae</taxon>
        <taxon>Streptophyta</taxon>
        <taxon>Embryophyta</taxon>
        <taxon>Tracheophyta</taxon>
        <taxon>Spermatophyta</taxon>
        <taxon>Magnoliopsida</taxon>
        <taxon>Liliopsida</taxon>
        <taxon>Poales</taxon>
        <taxon>Poaceae</taxon>
        <taxon>PACMAD clade</taxon>
        <taxon>Panicoideae</taxon>
        <taxon>Andropogonodae</taxon>
        <taxon>Andropogoneae</taxon>
        <taxon>Saccharinae</taxon>
        <taxon>Miscanthus</taxon>
    </lineage>
</organism>
<comment type="similarity">
    <text evidence="1">Belongs to the short-chain dehydrogenases/reductases (SDR) family.</text>
</comment>
<protein>
    <submittedName>
        <fullName evidence="3">Uncharacterized protein</fullName>
    </submittedName>
</protein>
<dbReference type="EMBL" id="CAJGYO010000003">
    <property type="protein sequence ID" value="CAD6216545.1"/>
    <property type="molecule type" value="Genomic_DNA"/>
</dbReference>
<dbReference type="Gene3D" id="3.40.50.720">
    <property type="entry name" value="NAD(P)-binding Rossmann-like Domain"/>
    <property type="match status" value="1"/>
</dbReference>
<name>A0A811N505_9POAL</name>
<reference evidence="3" key="1">
    <citation type="submission" date="2020-10" db="EMBL/GenBank/DDBJ databases">
        <authorList>
            <person name="Han B."/>
            <person name="Lu T."/>
            <person name="Zhao Q."/>
            <person name="Huang X."/>
            <person name="Zhao Y."/>
        </authorList>
    </citation>
    <scope>NUCLEOTIDE SEQUENCE</scope>
</reference>